<organism evidence="1">
    <name type="scientific">marine metagenome</name>
    <dbReference type="NCBI Taxonomy" id="408172"/>
    <lineage>
        <taxon>unclassified sequences</taxon>
        <taxon>metagenomes</taxon>
        <taxon>ecological metagenomes</taxon>
    </lineage>
</organism>
<reference evidence="1" key="1">
    <citation type="submission" date="2018-05" db="EMBL/GenBank/DDBJ databases">
        <authorList>
            <person name="Lanie J.A."/>
            <person name="Ng W.-L."/>
            <person name="Kazmierczak K.M."/>
            <person name="Andrzejewski T.M."/>
            <person name="Davidsen T.M."/>
            <person name="Wayne K.J."/>
            <person name="Tettelin H."/>
            <person name="Glass J.I."/>
            <person name="Rusch D."/>
            <person name="Podicherti R."/>
            <person name="Tsui H.-C.T."/>
            <person name="Winkler M.E."/>
        </authorList>
    </citation>
    <scope>NUCLEOTIDE SEQUENCE</scope>
</reference>
<accession>A0A382RBC0</accession>
<gene>
    <name evidence="1" type="ORF">METZ01_LOCUS347504</name>
</gene>
<name>A0A382RBC0_9ZZZZ</name>
<evidence type="ECO:0000313" key="1">
    <source>
        <dbReference type="EMBL" id="SVC94650.1"/>
    </source>
</evidence>
<dbReference type="EMBL" id="UINC01120267">
    <property type="protein sequence ID" value="SVC94650.1"/>
    <property type="molecule type" value="Genomic_DNA"/>
</dbReference>
<proteinExistence type="predicted"/>
<sequence length="241" mass="27792">MGMPVNNETLGQSAEKVICDLSGLDSSHLETRSNPEYEKILMPLISKALKQIPKVVTHTGLERGSRGGQSKSKVDFILAQNETLSVKTNKSANTMVCAPEVGQASWVVLEKYYSSLLKENNIPYLDKKYYKQLVFNSIAKFTEVQINLLFSCDYLLWIFLLKGKFNYKIINVINLRNFEWKTENFSSFQKDGSRKNLSDWNESIKFRYNNISIIESQVHNNRKPPNKFRFSMKNLCKLLNL</sequence>
<dbReference type="AlphaFoldDB" id="A0A382RBC0"/>
<protein>
    <submittedName>
        <fullName evidence="1">Uncharacterized protein</fullName>
    </submittedName>
</protein>